<reference evidence="2 3" key="1">
    <citation type="submission" date="2016-05" db="EMBL/GenBank/DDBJ databases">
        <title>Genome sequencing reveals origins of a unique bacterial endosymbiosis in the earliest lineages of terrestrial Fungi.</title>
        <authorList>
            <consortium name="DOE Joint Genome Institute"/>
            <person name="Uehling J."/>
            <person name="Gryganskyi A."/>
            <person name="Hameed K."/>
            <person name="Tschaplinski T."/>
            <person name="Misztal P."/>
            <person name="Wu S."/>
            <person name="Desiro A."/>
            <person name="Vande Pol N."/>
            <person name="Du Z.-Y."/>
            <person name="Zienkiewicz A."/>
            <person name="Zienkiewicz K."/>
            <person name="Morin E."/>
            <person name="Tisserant E."/>
            <person name="Splivallo R."/>
            <person name="Hainaut M."/>
            <person name="Henrissat B."/>
            <person name="Ohm R."/>
            <person name="Kuo A."/>
            <person name="Yan J."/>
            <person name="Lipzen A."/>
            <person name="Nolan M."/>
            <person name="Labutti K."/>
            <person name="Barry K."/>
            <person name="Goldstein A."/>
            <person name="Labbe J."/>
            <person name="Schadt C."/>
            <person name="Tuskan G."/>
            <person name="Grigoriev I."/>
            <person name="Martin F."/>
            <person name="Vilgalys R."/>
            <person name="Bonito G."/>
        </authorList>
    </citation>
    <scope>NUCLEOTIDE SEQUENCE [LARGE SCALE GENOMIC DNA]</scope>
    <source>
        <strain evidence="2 3">AG-77</strain>
    </source>
</reference>
<dbReference type="Gene3D" id="2.130.10.10">
    <property type="entry name" value="YVTN repeat-like/Quinoprotein amine dehydrogenase"/>
    <property type="match status" value="1"/>
</dbReference>
<evidence type="ECO:0000313" key="2">
    <source>
        <dbReference type="EMBL" id="OAQ23382.1"/>
    </source>
</evidence>
<name>A0A197JE15_9FUNG</name>
<sequence>MTSILILVLFVCLLIVFAVTAIRRLLDRQSNFTGHQLASGGGGGGGDRTVRLWDPKTGELVFILKGHTKEITGLAFSPSGHQICFL</sequence>
<proteinExistence type="predicted"/>
<dbReference type="STRING" id="1314771.A0A197JE15"/>
<dbReference type="SUPFAM" id="SSF50978">
    <property type="entry name" value="WD40 repeat-like"/>
    <property type="match status" value="1"/>
</dbReference>
<feature type="chain" id="PRO_5008275837" evidence="1">
    <location>
        <begin position="22"/>
        <end position="86"/>
    </location>
</feature>
<dbReference type="Proteomes" id="UP000078512">
    <property type="component" value="Unassembled WGS sequence"/>
</dbReference>
<keyword evidence="3" id="KW-1185">Reference proteome</keyword>
<keyword evidence="1" id="KW-0732">Signal</keyword>
<accession>A0A197JE15</accession>
<dbReference type="AlphaFoldDB" id="A0A197JE15"/>
<dbReference type="EMBL" id="KV442120">
    <property type="protein sequence ID" value="OAQ23382.1"/>
    <property type="molecule type" value="Genomic_DNA"/>
</dbReference>
<dbReference type="InterPro" id="IPR015943">
    <property type="entry name" value="WD40/YVTN_repeat-like_dom_sf"/>
</dbReference>
<gene>
    <name evidence="2" type="ORF">K457DRAFT_25101</name>
</gene>
<dbReference type="Pfam" id="PF00400">
    <property type="entry name" value="WD40"/>
    <property type="match status" value="2"/>
</dbReference>
<feature type="signal peptide" evidence="1">
    <location>
        <begin position="1"/>
        <end position="21"/>
    </location>
</feature>
<dbReference type="InterPro" id="IPR036322">
    <property type="entry name" value="WD40_repeat_dom_sf"/>
</dbReference>
<evidence type="ECO:0000256" key="1">
    <source>
        <dbReference type="SAM" id="SignalP"/>
    </source>
</evidence>
<dbReference type="InterPro" id="IPR001680">
    <property type="entry name" value="WD40_rpt"/>
</dbReference>
<protein>
    <submittedName>
        <fullName evidence="2">Uncharacterized protein</fullName>
    </submittedName>
</protein>
<dbReference type="OrthoDB" id="6252103at2759"/>
<organism evidence="2 3">
    <name type="scientific">Linnemannia elongata AG-77</name>
    <dbReference type="NCBI Taxonomy" id="1314771"/>
    <lineage>
        <taxon>Eukaryota</taxon>
        <taxon>Fungi</taxon>
        <taxon>Fungi incertae sedis</taxon>
        <taxon>Mucoromycota</taxon>
        <taxon>Mortierellomycotina</taxon>
        <taxon>Mortierellomycetes</taxon>
        <taxon>Mortierellales</taxon>
        <taxon>Mortierellaceae</taxon>
        <taxon>Linnemannia</taxon>
    </lineage>
</organism>
<evidence type="ECO:0000313" key="3">
    <source>
        <dbReference type="Proteomes" id="UP000078512"/>
    </source>
</evidence>